<evidence type="ECO:0000313" key="5">
    <source>
        <dbReference type="EMBL" id="CUG88653.1"/>
    </source>
</evidence>
<organism evidence="5 6">
    <name type="scientific">Bodo saltans</name>
    <name type="common">Flagellated protozoan</name>
    <dbReference type="NCBI Taxonomy" id="75058"/>
    <lineage>
        <taxon>Eukaryota</taxon>
        <taxon>Discoba</taxon>
        <taxon>Euglenozoa</taxon>
        <taxon>Kinetoplastea</taxon>
        <taxon>Metakinetoplastina</taxon>
        <taxon>Eubodonida</taxon>
        <taxon>Bodonidae</taxon>
        <taxon>Bodo</taxon>
    </lineage>
</organism>
<dbReference type="PROSITE" id="PS50102">
    <property type="entry name" value="RRM"/>
    <property type="match status" value="3"/>
</dbReference>
<dbReference type="VEuPathDB" id="TriTrypDB:BSAL_16615"/>
<protein>
    <submittedName>
        <fullName evidence="5">RNA-binding protein, putative</fullName>
    </submittedName>
</protein>
<dbReference type="PANTHER" id="PTHR23236:SF92">
    <property type="entry name" value="POLYADENYLATE-BINDING PROTEIN 1"/>
    <property type="match status" value="1"/>
</dbReference>
<feature type="compositionally biased region" description="Acidic residues" evidence="3">
    <location>
        <begin position="548"/>
        <end position="560"/>
    </location>
</feature>
<dbReference type="PANTHER" id="PTHR23236">
    <property type="entry name" value="EUKARYOTIC TRANSLATION INITIATION FACTOR 4B/4H"/>
    <property type="match status" value="1"/>
</dbReference>
<feature type="compositionally biased region" description="Gly residues" evidence="3">
    <location>
        <begin position="1"/>
        <end position="28"/>
    </location>
</feature>
<dbReference type="AlphaFoldDB" id="A0A0S4JB85"/>
<dbReference type="CDD" id="cd00590">
    <property type="entry name" value="RRM_SF"/>
    <property type="match status" value="1"/>
</dbReference>
<evidence type="ECO:0000256" key="3">
    <source>
        <dbReference type="SAM" id="MobiDB-lite"/>
    </source>
</evidence>
<feature type="region of interest" description="Disordered" evidence="3">
    <location>
        <begin position="485"/>
        <end position="588"/>
    </location>
</feature>
<keyword evidence="1 2" id="KW-0694">RNA-binding</keyword>
<dbReference type="OMA" id="TGRTEKY"/>
<dbReference type="Gene3D" id="3.30.70.330">
    <property type="match status" value="3"/>
</dbReference>
<dbReference type="InterPro" id="IPR000504">
    <property type="entry name" value="RRM_dom"/>
</dbReference>
<evidence type="ECO:0000313" key="6">
    <source>
        <dbReference type="Proteomes" id="UP000051952"/>
    </source>
</evidence>
<feature type="domain" description="RRM" evidence="4">
    <location>
        <begin position="363"/>
        <end position="441"/>
    </location>
</feature>
<gene>
    <name evidence="5" type="ORF">BSAL_16615</name>
</gene>
<feature type="compositionally biased region" description="Polar residues" evidence="3">
    <location>
        <begin position="288"/>
        <end position="309"/>
    </location>
</feature>
<dbReference type="InterPro" id="IPR035979">
    <property type="entry name" value="RBD_domain_sf"/>
</dbReference>
<dbReference type="GO" id="GO:0008143">
    <property type="term" value="F:poly(A) binding"/>
    <property type="evidence" value="ECO:0007669"/>
    <property type="project" value="TreeGrafter"/>
</dbReference>
<keyword evidence="6" id="KW-1185">Reference proteome</keyword>
<dbReference type="Pfam" id="PF00076">
    <property type="entry name" value="RRM_1"/>
    <property type="match status" value="2"/>
</dbReference>
<evidence type="ECO:0000256" key="1">
    <source>
        <dbReference type="ARBA" id="ARBA00022884"/>
    </source>
</evidence>
<feature type="compositionally biased region" description="Basic and acidic residues" evidence="3">
    <location>
        <begin position="492"/>
        <end position="510"/>
    </location>
</feature>
<feature type="region of interest" description="Disordered" evidence="3">
    <location>
        <begin position="284"/>
        <end position="343"/>
    </location>
</feature>
<evidence type="ECO:0000259" key="4">
    <source>
        <dbReference type="PROSITE" id="PS50102"/>
    </source>
</evidence>
<evidence type="ECO:0000256" key="2">
    <source>
        <dbReference type="PROSITE-ProRule" id="PRU00176"/>
    </source>
</evidence>
<accession>A0A0S4JB85</accession>
<feature type="domain" description="RRM" evidence="4">
    <location>
        <begin position="99"/>
        <end position="181"/>
    </location>
</feature>
<sequence>MFRGGSRGGFSRGGASGGFGGRGFGGGRGGDRGRGGAPRGRGAFIPRARDAAPAIQNSRTTFEDEPRHVSAPSLQHTTLTKMQTVVNDHGSEVPQRLNNKVFIDGLPYEYTPEPGKACLEEELTQFVQDWKVGKVMRMIKRDGQGFGYLAFRSPNSVDVAVRVLNGRKFLGRTLRVEVPKPRDLERMNDIAAMKDHGKSSFARQVLLSDLAKSSQPEIIREILRDVAPQLEAKIETIKMTSNNRKAFLTLADEDDVEPAVRFLNGYSMLGRNISAQQALAPGSLPYSKATTPAARNQESSLQPANTKSTFGDDDEDVLIPLGAQQDDEPKKQKPQPSAVRSTLTAAAIAPAKSKYDVTDKGPSDVYVGNLPEDVTEDQVRKHFSTCGSMKSCEVLVNPATRQPMGIAKIVFALPGYAKYAQENLHGSRLAGSTLRVDRGDEANVDSGTTTVLSMNDDDEIDEDALYKHHGIRNKEAYFRGTSVAEDAAEAPAKSDSKKRSREEEKSDKAAKKTSTTSAPAASKKKTERGVARGSAYDDDKDEGAYPFGDDDSDDEMFEDMDAPRSKAPKKNAGGKQKPKPTRGNTVDF</sequence>
<feature type="compositionally biased region" description="Low complexity" evidence="3">
    <location>
        <begin position="512"/>
        <end position="521"/>
    </location>
</feature>
<name>A0A0S4JB85_BODSA</name>
<reference evidence="6" key="1">
    <citation type="submission" date="2015-09" db="EMBL/GenBank/DDBJ databases">
        <authorList>
            <consortium name="Pathogen Informatics"/>
        </authorList>
    </citation>
    <scope>NUCLEOTIDE SEQUENCE [LARGE SCALE GENOMIC DNA]</scope>
    <source>
        <strain evidence="6">Lake Konstanz</strain>
    </source>
</reference>
<dbReference type="Proteomes" id="UP000051952">
    <property type="component" value="Unassembled WGS sequence"/>
</dbReference>
<dbReference type="SMART" id="SM00360">
    <property type="entry name" value="RRM"/>
    <property type="match status" value="3"/>
</dbReference>
<dbReference type="SUPFAM" id="SSF54928">
    <property type="entry name" value="RNA-binding domain, RBD"/>
    <property type="match status" value="3"/>
</dbReference>
<proteinExistence type="predicted"/>
<dbReference type="InterPro" id="IPR012677">
    <property type="entry name" value="Nucleotide-bd_a/b_plait_sf"/>
</dbReference>
<feature type="domain" description="RRM" evidence="4">
    <location>
        <begin position="203"/>
        <end position="280"/>
    </location>
</feature>
<dbReference type="EMBL" id="CYKH01001667">
    <property type="protein sequence ID" value="CUG88653.1"/>
    <property type="molecule type" value="Genomic_DNA"/>
</dbReference>
<feature type="region of interest" description="Disordered" evidence="3">
    <location>
        <begin position="1"/>
        <end position="71"/>
    </location>
</feature>
<dbReference type="OrthoDB" id="439808at2759"/>